<sequence>MQKVITVTTHTNIIDKDDKFTEKEYTKLNEYLEDGYEVKQVVPVVTNSDSSYMYSITFVLEK</sequence>
<dbReference type="OrthoDB" id="1450971at2"/>
<geneLocation type="plasmid" evidence="3">
    <name>unnamed1 sequence</name>
</geneLocation>
<dbReference type="STRING" id="331648.BST97_05575"/>
<dbReference type="RefSeq" id="WP_085768172.1">
    <property type="nucleotide sequence ID" value="NZ_CP019344.1"/>
</dbReference>
<keyword evidence="3" id="KW-1185">Reference proteome</keyword>
<keyword evidence="2" id="KW-0614">Plasmid</keyword>
<evidence type="ECO:0000313" key="1">
    <source>
        <dbReference type="EMBL" id="ARN79389.1"/>
    </source>
</evidence>
<gene>
    <name evidence="1" type="ORF">BST97_05575</name>
    <name evidence="2" type="ORF">BST97_15685</name>
</gene>
<proteinExistence type="predicted"/>
<geneLocation type="plasmid" evidence="2">
    <name>unnamed1</name>
</geneLocation>
<dbReference type="Proteomes" id="UP000193431">
    <property type="component" value="Plasmid unnamed1"/>
</dbReference>
<dbReference type="AlphaFoldDB" id="A0A1W6MPJ0"/>
<evidence type="ECO:0000313" key="2">
    <source>
        <dbReference type="EMBL" id="ARN79535.1"/>
    </source>
</evidence>
<dbReference type="Proteomes" id="UP000193431">
    <property type="component" value="Chromosome"/>
</dbReference>
<evidence type="ECO:0008006" key="4">
    <source>
        <dbReference type="Google" id="ProtNLM"/>
    </source>
</evidence>
<dbReference type="EMBL" id="CP019344">
    <property type="protein sequence ID" value="ARN79389.1"/>
    <property type="molecule type" value="Genomic_DNA"/>
</dbReference>
<organism evidence="1 3">
    <name type="scientific">Nonlabens spongiae</name>
    <dbReference type="NCBI Taxonomy" id="331648"/>
    <lineage>
        <taxon>Bacteria</taxon>
        <taxon>Pseudomonadati</taxon>
        <taxon>Bacteroidota</taxon>
        <taxon>Flavobacteriia</taxon>
        <taxon>Flavobacteriales</taxon>
        <taxon>Flavobacteriaceae</taxon>
        <taxon>Nonlabens</taxon>
    </lineage>
</organism>
<dbReference type="EMBL" id="CP019345">
    <property type="protein sequence ID" value="ARN79535.1"/>
    <property type="molecule type" value="Genomic_DNA"/>
</dbReference>
<evidence type="ECO:0000313" key="3">
    <source>
        <dbReference type="Proteomes" id="UP000193431"/>
    </source>
</evidence>
<name>A0A1W6MPJ0_9FLAO</name>
<reference evidence="1 3" key="1">
    <citation type="submission" date="2016-11" db="EMBL/GenBank/DDBJ databases">
        <title>Trade-off between light-utilization and light-protection in marine flavobacteria.</title>
        <authorList>
            <person name="Kumagai Y."/>
        </authorList>
    </citation>
    <scope>NUCLEOTIDE SEQUENCE [LARGE SCALE GENOMIC DNA]</scope>
    <source>
        <strain evidence="1 3">JCM 13191</strain>
        <plasmid evidence="3">Plasmid unnamed1 sequence</plasmid>
        <plasmid evidence="2">unnamed1</plasmid>
    </source>
</reference>
<accession>A0A1W6MPJ0</accession>
<protein>
    <recommendedName>
        <fullName evidence="4">DUF4177 domain-containing protein</fullName>
    </recommendedName>
</protein>